<dbReference type="Proteomes" id="UP001064048">
    <property type="component" value="Chromosome 8"/>
</dbReference>
<organism evidence="1 2">
    <name type="scientific">Choristoneura fumiferana</name>
    <name type="common">Spruce budworm moth</name>
    <name type="synonym">Archips fumiferana</name>
    <dbReference type="NCBI Taxonomy" id="7141"/>
    <lineage>
        <taxon>Eukaryota</taxon>
        <taxon>Metazoa</taxon>
        <taxon>Ecdysozoa</taxon>
        <taxon>Arthropoda</taxon>
        <taxon>Hexapoda</taxon>
        <taxon>Insecta</taxon>
        <taxon>Pterygota</taxon>
        <taxon>Neoptera</taxon>
        <taxon>Endopterygota</taxon>
        <taxon>Lepidoptera</taxon>
        <taxon>Glossata</taxon>
        <taxon>Ditrysia</taxon>
        <taxon>Tortricoidea</taxon>
        <taxon>Tortricidae</taxon>
        <taxon>Tortricinae</taxon>
        <taxon>Choristoneura</taxon>
    </lineage>
</organism>
<reference evidence="1 2" key="1">
    <citation type="journal article" date="2022" name="Genome Biol. Evol.">
        <title>The Spruce Budworm Genome: Reconstructing the Evolutionary History of Antifreeze Proteins.</title>
        <authorList>
            <person name="Beliveau C."/>
            <person name="Gagne P."/>
            <person name="Picq S."/>
            <person name="Vernygora O."/>
            <person name="Keeling C.I."/>
            <person name="Pinkney K."/>
            <person name="Doucet D."/>
            <person name="Wen F."/>
            <person name="Johnston J.S."/>
            <person name="Maaroufi H."/>
            <person name="Boyle B."/>
            <person name="Laroche J."/>
            <person name="Dewar K."/>
            <person name="Juretic N."/>
            <person name="Blackburn G."/>
            <person name="Nisole A."/>
            <person name="Brunet B."/>
            <person name="Brandao M."/>
            <person name="Lumley L."/>
            <person name="Duan J."/>
            <person name="Quan G."/>
            <person name="Lucarotti C.J."/>
            <person name="Roe A.D."/>
            <person name="Sperling F.A.H."/>
            <person name="Levesque R.C."/>
            <person name="Cusson M."/>
        </authorList>
    </citation>
    <scope>NUCLEOTIDE SEQUENCE [LARGE SCALE GENOMIC DNA]</scope>
    <source>
        <strain evidence="1">Glfc:IPQL:Cfum</strain>
    </source>
</reference>
<gene>
    <name evidence="1" type="ORF">MSG28_005045</name>
</gene>
<protein>
    <submittedName>
        <fullName evidence="1">Uncharacterized protein</fullName>
    </submittedName>
</protein>
<proteinExistence type="predicted"/>
<evidence type="ECO:0000313" key="1">
    <source>
        <dbReference type="EMBL" id="KAI8426086.1"/>
    </source>
</evidence>
<sequence>MFPLRQLARHASRVLPACRPMSSSPMVDVADSDGIAVVTLQRPPVNSLNLELLQAISKSLDDVAKNKPEGMILTSASPTVFSAGLDIMEMYKPDLKRAEEFWTTLQETWIKLFGFKFATAAAINGHAPAGGCLLAMSCEYRAMVAGKYTIGLNETALGIVAPLWFMDTMCHTIHIRDAELALTTAKLFTVDEALKVGMIDETATDKADAIEKCKKFIGKFDRIPPLARTMTKLSIRGNVLAKMQKIRQQDTAEFLQFLKNPQVQQALEMYIQMMKQKAAK</sequence>
<dbReference type="EMBL" id="CM046108">
    <property type="protein sequence ID" value="KAI8426086.1"/>
    <property type="molecule type" value="Genomic_DNA"/>
</dbReference>
<evidence type="ECO:0000313" key="2">
    <source>
        <dbReference type="Proteomes" id="UP001064048"/>
    </source>
</evidence>
<comment type="caution">
    <text evidence="1">The sequence shown here is derived from an EMBL/GenBank/DDBJ whole genome shotgun (WGS) entry which is preliminary data.</text>
</comment>
<keyword evidence="2" id="KW-1185">Reference proteome</keyword>
<accession>A0ACC0JPH7</accession>
<name>A0ACC0JPH7_CHOFU</name>